<sequence length="133" mass="15651">MLSFFFDHEGLLLIDFLEHGARVNAQLYSETLTKLRKAMKPKHPSKISRGVILLHDNARPHTAKAAKELLQKFKWKVLSHPPYSPDLSPCDFHMFGEIQKAVRGQQFQKDDEIKEHVHIWFKQQPKVFLRAWH</sequence>
<dbReference type="InterPro" id="IPR052709">
    <property type="entry name" value="Transposase-MT_Hybrid"/>
</dbReference>
<keyword evidence="2" id="KW-1185">Reference proteome</keyword>
<dbReference type="GO" id="GO:0003676">
    <property type="term" value="F:nucleic acid binding"/>
    <property type="evidence" value="ECO:0007669"/>
    <property type="project" value="InterPro"/>
</dbReference>
<dbReference type="OrthoDB" id="6435573at2759"/>
<name>A0A4Y2JQS4_ARAVE</name>
<evidence type="ECO:0000313" key="1">
    <source>
        <dbReference type="EMBL" id="GBM92751.1"/>
    </source>
</evidence>
<dbReference type="AlphaFoldDB" id="A0A4Y2JQS4"/>
<comment type="caution">
    <text evidence="1">The sequence shown here is derived from an EMBL/GenBank/DDBJ whole genome shotgun (WGS) entry which is preliminary data.</text>
</comment>
<dbReference type="EMBL" id="BGPR01111666">
    <property type="protein sequence ID" value="GBM92751.1"/>
    <property type="molecule type" value="Genomic_DNA"/>
</dbReference>
<protein>
    <submittedName>
        <fullName evidence="1">Mariner Mos1 transposase</fullName>
    </submittedName>
</protein>
<dbReference type="PANTHER" id="PTHR46060">
    <property type="entry name" value="MARINER MOS1 TRANSPOSASE-LIKE PROTEIN"/>
    <property type="match status" value="1"/>
</dbReference>
<reference evidence="1 2" key="1">
    <citation type="journal article" date="2019" name="Sci. Rep.">
        <title>Orb-weaving spider Araneus ventricosus genome elucidates the spidroin gene catalogue.</title>
        <authorList>
            <person name="Kono N."/>
            <person name="Nakamura H."/>
            <person name="Ohtoshi R."/>
            <person name="Moran D.A.P."/>
            <person name="Shinohara A."/>
            <person name="Yoshida Y."/>
            <person name="Fujiwara M."/>
            <person name="Mori M."/>
            <person name="Tomita M."/>
            <person name="Arakawa K."/>
        </authorList>
    </citation>
    <scope>NUCLEOTIDE SEQUENCE [LARGE SCALE GENOMIC DNA]</scope>
</reference>
<accession>A0A4Y2JQS4</accession>
<gene>
    <name evidence="1" type="primary">marinerT_134</name>
    <name evidence="1" type="ORF">AVEN_219911_1</name>
</gene>
<dbReference type="Pfam" id="PF01359">
    <property type="entry name" value="Transposase_1"/>
    <property type="match status" value="1"/>
</dbReference>
<organism evidence="1 2">
    <name type="scientific">Araneus ventricosus</name>
    <name type="common">Orbweaver spider</name>
    <name type="synonym">Epeira ventricosa</name>
    <dbReference type="NCBI Taxonomy" id="182803"/>
    <lineage>
        <taxon>Eukaryota</taxon>
        <taxon>Metazoa</taxon>
        <taxon>Ecdysozoa</taxon>
        <taxon>Arthropoda</taxon>
        <taxon>Chelicerata</taxon>
        <taxon>Arachnida</taxon>
        <taxon>Araneae</taxon>
        <taxon>Araneomorphae</taxon>
        <taxon>Entelegynae</taxon>
        <taxon>Araneoidea</taxon>
        <taxon>Araneidae</taxon>
        <taxon>Araneus</taxon>
    </lineage>
</organism>
<dbReference type="InterPro" id="IPR001888">
    <property type="entry name" value="Transposase_1"/>
</dbReference>
<dbReference type="Proteomes" id="UP000499080">
    <property type="component" value="Unassembled WGS sequence"/>
</dbReference>
<dbReference type="PANTHER" id="PTHR46060:SF1">
    <property type="entry name" value="MARINER MOS1 TRANSPOSASE-LIKE PROTEIN"/>
    <property type="match status" value="1"/>
</dbReference>
<proteinExistence type="predicted"/>
<dbReference type="InterPro" id="IPR036397">
    <property type="entry name" value="RNaseH_sf"/>
</dbReference>
<evidence type="ECO:0000313" key="2">
    <source>
        <dbReference type="Proteomes" id="UP000499080"/>
    </source>
</evidence>
<dbReference type="Gene3D" id="3.30.420.10">
    <property type="entry name" value="Ribonuclease H-like superfamily/Ribonuclease H"/>
    <property type="match status" value="1"/>
</dbReference>